<gene>
    <name evidence="2" type="ORF">EPI10_030958</name>
</gene>
<accession>A0A5B6X2H8</accession>
<name>A0A5B6X2H8_9ROSI</name>
<organism evidence="2 3">
    <name type="scientific">Gossypium australe</name>
    <dbReference type="NCBI Taxonomy" id="47621"/>
    <lineage>
        <taxon>Eukaryota</taxon>
        <taxon>Viridiplantae</taxon>
        <taxon>Streptophyta</taxon>
        <taxon>Embryophyta</taxon>
        <taxon>Tracheophyta</taxon>
        <taxon>Spermatophyta</taxon>
        <taxon>Magnoliopsida</taxon>
        <taxon>eudicotyledons</taxon>
        <taxon>Gunneridae</taxon>
        <taxon>Pentapetalae</taxon>
        <taxon>rosids</taxon>
        <taxon>malvids</taxon>
        <taxon>Malvales</taxon>
        <taxon>Malvaceae</taxon>
        <taxon>Malvoideae</taxon>
        <taxon>Gossypium</taxon>
    </lineage>
</organism>
<sequence>MSTIIRLMNWSWWFSFLLLKYKDIICTVRNIELPKDYDCTIEYHPGKANVVVDALSRRLQVKPIRVQEIKYKQGLDDSLAPRFKQVKHSSMKDFRTNSDGILCYEGRYCILNYQSL</sequence>
<proteinExistence type="predicted"/>
<evidence type="ECO:0000313" key="3">
    <source>
        <dbReference type="Proteomes" id="UP000325315"/>
    </source>
</evidence>
<feature type="signal peptide" evidence="1">
    <location>
        <begin position="1"/>
        <end position="26"/>
    </location>
</feature>
<evidence type="ECO:0000313" key="2">
    <source>
        <dbReference type="EMBL" id="KAA3487107.1"/>
    </source>
</evidence>
<keyword evidence="1" id="KW-0732">Signal</keyword>
<dbReference type="OrthoDB" id="4358334at2759"/>
<dbReference type="Proteomes" id="UP000325315">
    <property type="component" value="Unassembled WGS sequence"/>
</dbReference>
<reference evidence="3" key="1">
    <citation type="journal article" date="2019" name="Plant Biotechnol. J.">
        <title>Genome sequencing of the Australian wild diploid species Gossypium australe highlights disease resistance and delayed gland morphogenesis.</title>
        <authorList>
            <person name="Cai Y."/>
            <person name="Cai X."/>
            <person name="Wang Q."/>
            <person name="Wang P."/>
            <person name="Zhang Y."/>
            <person name="Cai C."/>
            <person name="Xu Y."/>
            <person name="Wang K."/>
            <person name="Zhou Z."/>
            <person name="Wang C."/>
            <person name="Geng S."/>
            <person name="Li B."/>
            <person name="Dong Q."/>
            <person name="Hou Y."/>
            <person name="Wang H."/>
            <person name="Ai P."/>
            <person name="Liu Z."/>
            <person name="Yi F."/>
            <person name="Sun M."/>
            <person name="An G."/>
            <person name="Cheng J."/>
            <person name="Zhang Y."/>
            <person name="Shi Q."/>
            <person name="Xie Y."/>
            <person name="Shi X."/>
            <person name="Chang Y."/>
            <person name="Huang F."/>
            <person name="Chen Y."/>
            <person name="Hong S."/>
            <person name="Mi L."/>
            <person name="Sun Q."/>
            <person name="Zhang L."/>
            <person name="Zhou B."/>
            <person name="Peng R."/>
            <person name="Zhang X."/>
            <person name="Liu F."/>
        </authorList>
    </citation>
    <scope>NUCLEOTIDE SEQUENCE [LARGE SCALE GENOMIC DNA]</scope>
    <source>
        <strain evidence="3">cv. PA1801</strain>
    </source>
</reference>
<protein>
    <submittedName>
        <fullName evidence="2">Integrase</fullName>
    </submittedName>
</protein>
<comment type="caution">
    <text evidence="2">The sequence shown here is derived from an EMBL/GenBank/DDBJ whole genome shotgun (WGS) entry which is preliminary data.</text>
</comment>
<dbReference type="EMBL" id="SMMG02000001">
    <property type="protein sequence ID" value="KAA3487107.1"/>
    <property type="molecule type" value="Genomic_DNA"/>
</dbReference>
<evidence type="ECO:0000256" key="1">
    <source>
        <dbReference type="SAM" id="SignalP"/>
    </source>
</evidence>
<keyword evidence="3" id="KW-1185">Reference proteome</keyword>
<feature type="chain" id="PRO_5022720405" evidence="1">
    <location>
        <begin position="27"/>
        <end position="116"/>
    </location>
</feature>
<dbReference type="AlphaFoldDB" id="A0A5B6X2H8"/>